<dbReference type="Proteomes" id="UP000070720">
    <property type="component" value="Chromosome 4"/>
</dbReference>
<evidence type="ECO:0000313" key="4">
    <source>
        <dbReference type="Proteomes" id="UP000070720"/>
    </source>
</evidence>
<dbReference type="EMBL" id="HG970335">
    <property type="protein sequence ID" value="CEF83323.1"/>
    <property type="molecule type" value="Genomic_DNA"/>
</dbReference>
<organism evidence="2 4">
    <name type="scientific">Gibberella zeae (strain ATCC MYA-4620 / CBS 123657 / FGSC 9075 / NRRL 31084 / PH-1)</name>
    <name type="common">Wheat head blight fungus</name>
    <name type="synonym">Fusarium graminearum</name>
    <dbReference type="NCBI Taxonomy" id="229533"/>
    <lineage>
        <taxon>Eukaryota</taxon>
        <taxon>Fungi</taxon>
        <taxon>Dikarya</taxon>
        <taxon>Ascomycota</taxon>
        <taxon>Pezizomycotina</taxon>
        <taxon>Sordariomycetes</taxon>
        <taxon>Hypocreomycetidae</taxon>
        <taxon>Hypocreales</taxon>
        <taxon>Nectriaceae</taxon>
        <taxon>Fusarium</taxon>
    </lineage>
</organism>
<evidence type="ECO:0000313" key="3">
    <source>
        <dbReference type="EnsemblFungi" id="CEF83323"/>
    </source>
</evidence>
<feature type="region of interest" description="Disordered" evidence="1">
    <location>
        <begin position="22"/>
        <end position="44"/>
    </location>
</feature>
<reference evidence="2 4" key="3">
    <citation type="journal article" date="2015" name="BMC Genomics">
        <title>The completed genome sequence of the pathogenic ascomycete fungus Fusarium graminearum.</title>
        <authorList>
            <person name="King R."/>
            <person name="Urban M."/>
            <person name="Hammond-Kosack M.C."/>
            <person name="Hassani-Pak K."/>
            <person name="Hammond-Kosack K.E."/>
        </authorList>
    </citation>
    <scope>NUCLEOTIDE SEQUENCE [LARGE SCALE GENOMIC DNA]</scope>
    <source>
        <strain evidence="4">ATCC MYA-4620 / CBS 123657 / FGSC 9075 / NRRL 31084 / PH-1</strain>
        <strain evidence="2">PH-1</strain>
    </source>
</reference>
<accession>A0A0E0SA60</accession>
<keyword evidence="4" id="KW-1185">Reference proteome</keyword>
<evidence type="ECO:0000313" key="2">
    <source>
        <dbReference type="EMBL" id="CEF83323.1"/>
    </source>
</evidence>
<accession>A0A098DR27</accession>
<sequence>MSRLKKTSSVIYSGKAVIREGLSRGPSETKKKRKISQNRRDMNIHLSCPSLAATETTREATS</sequence>
<gene>
    <name evidence="2" type="ORF">FGRAMPH1_01T23041</name>
</gene>
<dbReference type="VEuPathDB" id="FungiDB:FGRAMPH1_01G23041"/>
<name>A0A098DR27_GIBZE</name>
<protein>
    <submittedName>
        <fullName evidence="2">Chromosome 4, complete genome</fullName>
    </submittedName>
</protein>
<dbReference type="EnsemblFungi" id="CEF83323">
    <property type="protein sequence ID" value="CEF83323"/>
    <property type="gene ID" value="FGRRES_15381"/>
</dbReference>
<dbReference type="AlphaFoldDB" id="A0A098DR27"/>
<reference evidence="3" key="4">
    <citation type="submission" date="2017-01" db="UniProtKB">
        <authorList>
            <consortium name="EnsemblFungi"/>
        </authorList>
    </citation>
    <scope>IDENTIFICATION</scope>
    <source>
        <strain evidence="3">PH-1 / ATCC MYA-4620 / FGSC 9075 / NRRL 31084</strain>
    </source>
</reference>
<reference evidence="3 4" key="1">
    <citation type="journal article" date="2007" name="Science">
        <title>The Fusarium graminearum genome reveals a link between localized polymorphism and pathogen specialization.</title>
        <authorList>
            <person name="Cuomo C.A."/>
            <person name="Gueldener U."/>
            <person name="Xu J.-R."/>
            <person name="Trail F."/>
            <person name="Turgeon B.G."/>
            <person name="Di Pietro A."/>
            <person name="Walton J.D."/>
            <person name="Ma L.-J."/>
            <person name="Baker S.E."/>
            <person name="Rep M."/>
            <person name="Adam G."/>
            <person name="Antoniw J."/>
            <person name="Baldwin T."/>
            <person name="Calvo S.E."/>
            <person name="Chang Y.-L."/>
            <person name="DeCaprio D."/>
            <person name="Gale L.R."/>
            <person name="Gnerre S."/>
            <person name="Goswami R.S."/>
            <person name="Hammond-Kosack K."/>
            <person name="Harris L.J."/>
            <person name="Hilburn K."/>
            <person name="Kennell J.C."/>
            <person name="Kroken S."/>
            <person name="Magnuson J.K."/>
            <person name="Mannhaupt G."/>
            <person name="Mauceli E.W."/>
            <person name="Mewes H.-W."/>
            <person name="Mitterbauer R."/>
            <person name="Muehlbauer G."/>
            <person name="Muensterkoetter M."/>
            <person name="Nelson D."/>
            <person name="O'Donnell K."/>
            <person name="Ouellet T."/>
            <person name="Qi W."/>
            <person name="Quesneville H."/>
            <person name="Roncero M.I.G."/>
            <person name="Seong K.-Y."/>
            <person name="Tetko I.V."/>
            <person name="Urban M."/>
            <person name="Waalwijk C."/>
            <person name="Ward T.J."/>
            <person name="Yao J."/>
            <person name="Birren B.W."/>
            <person name="Kistler H.C."/>
        </authorList>
    </citation>
    <scope>NUCLEOTIDE SEQUENCE [LARGE SCALE GENOMIC DNA]</scope>
    <source>
        <strain evidence="4">ATCC MYA-4620 / CBS 123657 / FGSC 9075 / NRRL 31084 / PH-1</strain>
        <strain evidence="3">PH-1 / ATCC MYA-4620 / FGSC 9075 / NRRL 31084</strain>
    </source>
</reference>
<proteinExistence type="predicted"/>
<dbReference type="InParanoid" id="A0A098DR27"/>
<evidence type="ECO:0000256" key="1">
    <source>
        <dbReference type="SAM" id="MobiDB-lite"/>
    </source>
</evidence>
<reference evidence="3 4" key="2">
    <citation type="journal article" date="2010" name="Nature">
        <title>Comparative genomics reveals mobile pathogenicity chromosomes in Fusarium.</title>
        <authorList>
            <person name="Ma L.J."/>
            <person name="van der Does H.C."/>
            <person name="Borkovich K.A."/>
            <person name="Coleman J.J."/>
            <person name="Daboussi M.J."/>
            <person name="Di Pietro A."/>
            <person name="Dufresne M."/>
            <person name="Freitag M."/>
            <person name="Grabherr M."/>
            <person name="Henrissat B."/>
            <person name="Houterman P.M."/>
            <person name="Kang S."/>
            <person name="Shim W.B."/>
            <person name="Woloshuk C."/>
            <person name="Xie X."/>
            <person name="Xu J.R."/>
            <person name="Antoniw J."/>
            <person name="Baker S.E."/>
            <person name="Bluhm B.H."/>
            <person name="Breakspear A."/>
            <person name="Brown D.W."/>
            <person name="Butchko R.A."/>
            <person name="Chapman S."/>
            <person name="Coulson R."/>
            <person name="Coutinho P.M."/>
            <person name="Danchin E.G."/>
            <person name="Diener A."/>
            <person name="Gale L.R."/>
            <person name="Gardiner D.M."/>
            <person name="Goff S."/>
            <person name="Hammond-Kosack K.E."/>
            <person name="Hilburn K."/>
            <person name="Hua-Van A."/>
            <person name="Jonkers W."/>
            <person name="Kazan K."/>
            <person name="Kodira C.D."/>
            <person name="Koehrsen M."/>
            <person name="Kumar L."/>
            <person name="Lee Y.H."/>
            <person name="Li L."/>
            <person name="Manners J.M."/>
            <person name="Miranda-Saavedra D."/>
            <person name="Mukherjee M."/>
            <person name="Park G."/>
            <person name="Park J."/>
            <person name="Park S.Y."/>
            <person name="Proctor R.H."/>
            <person name="Regev A."/>
            <person name="Ruiz-Roldan M.C."/>
            <person name="Sain D."/>
            <person name="Sakthikumar S."/>
            <person name="Sykes S."/>
            <person name="Schwartz D.C."/>
            <person name="Turgeon B.G."/>
            <person name="Wapinski I."/>
            <person name="Yoder O."/>
            <person name="Young S."/>
            <person name="Zeng Q."/>
            <person name="Zhou S."/>
            <person name="Galagan J."/>
            <person name="Cuomo C.A."/>
            <person name="Kistler H.C."/>
            <person name="Rep M."/>
        </authorList>
    </citation>
    <scope>GENOME REANNOTATION</scope>
    <source>
        <strain evidence="4">ATCC MYA-4620 / CBS 123657 / FGSC 9075 / NRRL 31084 / PH-1</strain>
        <strain evidence="3">PH-1 / ATCC MYA-4620 / FGSC 9075 / NRRL 31084</strain>
    </source>
</reference>